<evidence type="ECO:0000313" key="1">
    <source>
        <dbReference type="EMBL" id="NYZ69659.1"/>
    </source>
</evidence>
<organism evidence="1 2">
    <name type="scientific">Spartinivicinus marinus</name>
    <dbReference type="NCBI Taxonomy" id="2994442"/>
    <lineage>
        <taxon>Bacteria</taxon>
        <taxon>Pseudomonadati</taxon>
        <taxon>Pseudomonadota</taxon>
        <taxon>Gammaproteobacteria</taxon>
        <taxon>Oceanospirillales</taxon>
        <taxon>Zooshikellaceae</taxon>
        <taxon>Spartinivicinus</taxon>
    </lineage>
</organism>
<dbReference type="Pfam" id="PF14106">
    <property type="entry name" value="DUF4279"/>
    <property type="match status" value="1"/>
</dbReference>
<dbReference type="InterPro" id="IPR025459">
    <property type="entry name" value="DUF4279"/>
</dbReference>
<reference evidence="1 2" key="1">
    <citation type="submission" date="2020-07" db="EMBL/GenBank/DDBJ databases">
        <title>Endozoicomonas sp. nov., isolated from sediment.</title>
        <authorList>
            <person name="Gu T."/>
        </authorList>
    </citation>
    <scope>NUCLEOTIDE SEQUENCE [LARGE SCALE GENOMIC DNA]</scope>
    <source>
        <strain evidence="1 2">SM1973</strain>
    </source>
</reference>
<protein>
    <submittedName>
        <fullName evidence="1">DUF4279 domain-containing protein</fullName>
    </submittedName>
</protein>
<comment type="caution">
    <text evidence="1">The sequence shown here is derived from an EMBL/GenBank/DDBJ whole genome shotgun (WGS) entry which is preliminary data.</text>
</comment>
<dbReference type="AlphaFoldDB" id="A0A853I9T3"/>
<name>A0A853I9T3_9GAMM</name>
<dbReference type="EMBL" id="JACCKB010000116">
    <property type="protein sequence ID" value="NYZ69659.1"/>
    <property type="molecule type" value="Genomic_DNA"/>
</dbReference>
<sequence>MTNREFAYLRITGSGSHCKVTEVLGREPSEAWSEGDPRPRKGNYQFMCWRLNSGYDDREPLETHIEELLYMCNAMGDKIRSLSPDYKVYITCVGYLPRK</sequence>
<keyword evidence="2" id="KW-1185">Reference proteome</keyword>
<gene>
    <name evidence="1" type="ORF">H0A36_26960</name>
</gene>
<dbReference type="Proteomes" id="UP000569732">
    <property type="component" value="Unassembled WGS sequence"/>
</dbReference>
<proteinExistence type="predicted"/>
<accession>A0A853I9T3</accession>
<dbReference type="RefSeq" id="WP_180571639.1">
    <property type="nucleotide sequence ID" value="NZ_JACCKB010000116.1"/>
</dbReference>
<evidence type="ECO:0000313" key="2">
    <source>
        <dbReference type="Proteomes" id="UP000569732"/>
    </source>
</evidence>